<dbReference type="PANTHER" id="PTHR47338:SF29">
    <property type="entry name" value="ZN(2)-C6 FUNGAL-TYPE DOMAIN-CONTAINING PROTEIN"/>
    <property type="match status" value="1"/>
</dbReference>
<evidence type="ECO:0000256" key="6">
    <source>
        <dbReference type="SAM" id="MobiDB-lite"/>
    </source>
</evidence>
<dbReference type="GO" id="GO:0005634">
    <property type="term" value="C:nucleus"/>
    <property type="evidence" value="ECO:0007669"/>
    <property type="project" value="UniProtKB-SubCell"/>
</dbReference>
<evidence type="ECO:0000256" key="1">
    <source>
        <dbReference type="ARBA" id="ARBA00004123"/>
    </source>
</evidence>
<dbReference type="STRING" id="5353.A0A1Q3EKC4"/>
<proteinExistence type="predicted"/>
<dbReference type="InterPro" id="IPR036864">
    <property type="entry name" value="Zn2-C6_fun-type_DNA-bd_sf"/>
</dbReference>
<keyword evidence="5" id="KW-0539">Nucleus</keyword>
<dbReference type="Proteomes" id="UP000188533">
    <property type="component" value="Unassembled WGS sequence"/>
</dbReference>
<evidence type="ECO:0000256" key="2">
    <source>
        <dbReference type="ARBA" id="ARBA00022723"/>
    </source>
</evidence>
<dbReference type="SUPFAM" id="SSF57701">
    <property type="entry name" value="Zn2/Cys6 DNA-binding domain"/>
    <property type="match status" value="1"/>
</dbReference>
<accession>A0A1Q3EKC4</accession>
<evidence type="ECO:0000313" key="9">
    <source>
        <dbReference type="Proteomes" id="UP000188533"/>
    </source>
</evidence>
<feature type="compositionally biased region" description="Polar residues" evidence="6">
    <location>
        <begin position="1"/>
        <end position="10"/>
    </location>
</feature>
<feature type="region of interest" description="Disordered" evidence="6">
    <location>
        <begin position="533"/>
        <end position="558"/>
    </location>
</feature>
<reference evidence="8 9" key="2">
    <citation type="submission" date="2017-02" db="EMBL/GenBank/DDBJ databases">
        <title>A genome survey and senescence transcriptome analysis in Lentinula edodes.</title>
        <authorList>
            <person name="Sakamoto Y."/>
            <person name="Nakade K."/>
            <person name="Sato S."/>
            <person name="Yoshida Y."/>
            <person name="Miyazaki K."/>
            <person name="Natsume S."/>
            <person name="Konno N."/>
        </authorList>
    </citation>
    <scope>NUCLEOTIDE SEQUENCE [LARGE SCALE GENOMIC DNA]</scope>
    <source>
        <strain evidence="8 9">NBRC 111202</strain>
    </source>
</reference>
<evidence type="ECO:0000313" key="8">
    <source>
        <dbReference type="EMBL" id="GAW07564.1"/>
    </source>
</evidence>
<evidence type="ECO:0000256" key="3">
    <source>
        <dbReference type="ARBA" id="ARBA00023015"/>
    </source>
</evidence>
<feature type="compositionally biased region" description="Low complexity" evidence="6">
    <location>
        <begin position="540"/>
        <end position="553"/>
    </location>
</feature>
<evidence type="ECO:0000256" key="4">
    <source>
        <dbReference type="ARBA" id="ARBA00023163"/>
    </source>
</evidence>
<feature type="region of interest" description="Disordered" evidence="6">
    <location>
        <begin position="50"/>
        <end position="170"/>
    </location>
</feature>
<dbReference type="GO" id="GO:0000981">
    <property type="term" value="F:DNA-binding transcription factor activity, RNA polymerase II-specific"/>
    <property type="evidence" value="ECO:0007669"/>
    <property type="project" value="InterPro"/>
</dbReference>
<comment type="caution">
    <text evidence="8">The sequence shown here is derived from an EMBL/GenBank/DDBJ whole genome shotgun (WGS) entry which is preliminary data.</text>
</comment>
<dbReference type="AlphaFoldDB" id="A0A1Q3EKC4"/>
<evidence type="ECO:0000256" key="5">
    <source>
        <dbReference type="ARBA" id="ARBA00023242"/>
    </source>
</evidence>
<dbReference type="EMBL" id="BDGU01000468">
    <property type="protein sequence ID" value="GAW07564.1"/>
    <property type="molecule type" value="Genomic_DNA"/>
</dbReference>
<feature type="region of interest" description="Disordered" evidence="6">
    <location>
        <begin position="1"/>
        <end position="22"/>
    </location>
</feature>
<evidence type="ECO:0000259" key="7">
    <source>
        <dbReference type="PROSITE" id="PS50048"/>
    </source>
</evidence>
<feature type="domain" description="Zn(2)-C6 fungal-type" evidence="7">
    <location>
        <begin position="26"/>
        <end position="58"/>
    </location>
</feature>
<sequence>MISNNAQRQHTPPGAGTSKPLKRGKACLTCRFLKIRCDGTRPICGPCQRTPKDDPCEYADGPGRSRTRTLEETVSRLEARLREYEHPEETPPMALHNPYEHGQSHESGTSIQIKIDAPSSSYSTHSSPSSPFSVMSPSANIPSPHPGGSSGSSDRKNSASPATEPGIALPATRHLPCRGLLSTVYLWGIHLSPQTQHKDLEHTLLMRALRDTASDLSTSDPHPHRFMHTIQAETLLGYYFFRNGNILEAKRHTSSAASLALGCRLNILRSSQQQQWSSNPILASAPVVLGGSINLPPPQDPIEEGERINAFWAVFTLYRDVAVAVDPPRSVCGVFDAPGCQIDTPWPLDMDMYKKNILPPRSSSTVYEFLNHIQQREDEHQLASTTNMITKASLLLHQASFVAGQYYPNMPARDAQTLFAAFQSVQYLINSLRSQLSPLEELDRQSRNLSALREIHLAHSLIHGSIIRLNETFSHSDADCRQSCIKSAQAMVHGGGLNVAEFGCVNPIMGILWALACQTLIREVVRIRSIPSGQTPELWSSSSQSSDPSSISPSHDHHQHHLYAGSEFDSKEDLRPRREDSLLASLRQGISALTFFSANSALMSKSFLSTPLLNFRSLFCDWVMNIRNFEEGVILEAKDTTDTGDESIIGSKSCAWRIADHYHYSDLSGSVSNLGPKQSCEPCMKDAILVPLISTLQASKQDDGREPDYKYTPPTTPGLFSILILSGTPD</sequence>
<reference evidence="8 9" key="1">
    <citation type="submission" date="2016-08" db="EMBL/GenBank/DDBJ databases">
        <authorList>
            <consortium name="Lentinula edodes genome sequencing consortium"/>
            <person name="Sakamoto Y."/>
            <person name="Nakade K."/>
            <person name="Sato S."/>
            <person name="Yoshida Y."/>
            <person name="Miyazaki K."/>
            <person name="Natsume S."/>
            <person name="Konno N."/>
        </authorList>
    </citation>
    <scope>NUCLEOTIDE SEQUENCE [LARGE SCALE GENOMIC DNA]</scope>
    <source>
        <strain evidence="8 9">NBRC 111202</strain>
    </source>
</reference>
<dbReference type="Gene3D" id="4.10.240.10">
    <property type="entry name" value="Zn(2)-C6 fungal-type DNA-binding domain"/>
    <property type="match status" value="1"/>
</dbReference>
<protein>
    <submittedName>
        <fullName evidence="8">Zn-Cys binuclear cluster domain-containing protein</fullName>
    </submittedName>
</protein>
<organism evidence="8 9">
    <name type="scientific">Lentinula edodes</name>
    <name type="common">Shiitake mushroom</name>
    <name type="synonym">Lentinus edodes</name>
    <dbReference type="NCBI Taxonomy" id="5353"/>
    <lineage>
        <taxon>Eukaryota</taxon>
        <taxon>Fungi</taxon>
        <taxon>Dikarya</taxon>
        <taxon>Basidiomycota</taxon>
        <taxon>Agaricomycotina</taxon>
        <taxon>Agaricomycetes</taxon>
        <taxon>Agaricomycetidae</taxon>
        <taxon>Agaricales</taxon>
        <taxon>Marasmiineae</taxon>
        <taxon>Omphalotaceae</taxon>
        <taxon>Lentinula</taxon>
    </lineage>
</organism>
<keyword evidence="3" id="KW-0805">Transcription regulation</keyword>
<feature type="compositionally biased region" description="Low complexity" evidence="6">
    <location>
        <begin position="118"/>
        <end position="138"/>
    </location>
</feature>
<dbReference type="CDD" id="cd12148">
    <property type="entry name" value="fungal_TF_MHR"/>
    <property type="match status" value="1"/>
</dbReference>
<keyword evidence="9" id="KW-1185">Reference proteome</keyword>
<dbReference type="InterPro" id="IPR001138">
    <property type="entry name" value="Zn2Cys6_DnaBD"/>
</dbReference>
<gene>
    <name evidence="8" type="ORF">LENED_009565</name>
</gene>
<name>A0A1Q3EKC4_LENED</name>
<comment type="subcellular location">
    <subcellularLocation>
        <location evidence="1">Nucleus</location>
    </subcellularLocation>
</comment>
<keyword evidence="4" id="KW-0804">Transcription</keyword>
<keyword evidence="2" id="KW-0479">Metal-binding</keyword>
<dbReference type="CDD" id="cd00067">
    <property type="entry name" value="GAL4"/>
    <property type="match status" value="1"/>
</dbReference>
<feature type="compositionally biased region" description="Basic and acidic residues" evidence="6">
    <location>
        <begin position="68"/>
        <end position="89"/>
    </location>
</feature>
<dbReference type="PROSITE" id="PS50048">
    <property type="entry name" value="ZN2_CY6_FUNGAL_2"/>
    <property type="match status" value="1"/>
</dbReference>
<dbReference type="InterPro" id="IPR050815">
    <property type="entry name" value="TF_fung"/>
</dbReference>
<dbReference type="GO" id="GO:0008270">
    <property type="term" value="F:zinc ion binding"/>
    <property type="evidence" value="ECO:0007669"/>
    <property type="project" value="InterPro"/>
</dbReference>
<dbReference type="PANTHER" id="PTHR47338">
    <property type="entry name" value="ZN(II)2CYS6 TRANSCRIPTION FACTOR (EUROFUNG)-RELATED"/>
    <property type="match status" value="1"/>
</dbReference>
<dbReference type="Pfam" id="PF00172">
    <property type="entry name" value="Zn_clus"/>
    <property type="match status" value="1"/>
</dbReference>
<dbReference type="SMART" id="SM00066">
    <property type="entry name" value="GAL4"/>
    <property type="match status" value="1"/>
</dbReference>
<dbReference type="PROSITE" id="PS00463">
    <property type="entry name" value="ZN2_CY6_FUNGAL_1"/>
    <property type="match status" value="1"/>
</dbReference>